<evidence type="ECO:0000313" key="2">
    <source>
        <dbReference type="Proteomes" id="UP000322783"/>
    </source>
</evidence>
<accession>A0A5D6WMS8</accession>
<organism evidence="1 2">
    <name type="scientific">Selenomonas caprae</name>
    <dbReference type="NCBI Taxonomy" id="2606905"/>
    <lineage>
        <taxon>Bacteria</taxon>
        <taxon>Bacillati</taxon>
        <taxon>Bacillota</taxon>
        <taxon>Negativicutes</taxon>
        <taxon>Selenomonadales</taxon>
        <taxon>Selenomonadaceae</taxon>
        <taxon>Selenomonas</taxon>
    </lineage>
</organism>
<protein>
    <recommendedName>
        <fullName evidence="3">Polysaccharide deacetylase family protein</fullName>
    </recommendedName>
</protein>
<gene>
    <name evidence="1" type="ORF">FZ041_06080</name>
</gene>
<comment type="caution">
    <text evidence="1">The sequence shown here is derived from an EMBL/GenBank/DDBJ whole genome shotgun (WGS) entry which is preliminary data.</text>
</comment>
<keyword evidence="2" id="KW-1185">Reference proteome</keyword>
<reference evidence="1 2" key="1">
    <citation type="submission" date="2019-08" db="EMBL/GenBank/DDBJ databases">
        <title>Selenomonas sp. mPRGC5 and Selenomonas sp. mPRGC8 isolated from ruminal fluid of dairy goat (Capra hircus).</title>
        <authorList>
            <person name="Poothong S."/>
            <person name="Nuengjamnong C."/>
            <person name="Tanasupawat S."/>
        </authorList>
    </citation>
    <scope>NUCLEOTIDE SEQUENCE [LARGE SCALE GENOMIC DNA]</scope>
    <source>
        <strain evidence="2">mPRGC8</strain>
    </source>
</reference>
<name>A0A5D6WMS8_9FIRM</name>
<evidence type="ECO:0008006" key="3">
    <source>
        <dbReference type="Google" id="ProtNLM"/>
    </source>
</evidence>
<dbReference type="Proteomes" id="UP000322783">
    <property type="component" value="Unassembled WGS sequence"/>
</dbReference>
<dbReference type="SUPFAM" id="SSF88713">
    <property type="entry name" value="Glycoside hydrolase/deacetylase"/>
    <property type="match status" value="1"/>
</dbReference>
<evidence type="ECO:0000313" key="1">
    <source>
        <dbReference type="EMBL" id="TYZ29110.1"/>
    </source>
</evidence>
<dbReference type="EMBL" id="VTOZ01000010">
    <property type="protein sequence ID" value="TYZ29110.1"/>
    <property type="molecule type" value="Genomic_DNA"/>
</dbReference>
<dbReference type="Gene3D" id="3.20.20.370">
    <property type="entry name" value="Glycoside hydrolase/deacetylase"/>
    <property type="match status" value="1"/>
</dbReference>
<dbReference type="AlphaFoldDB" id="A0A5D6WMS8"/>
<proteinExistence type="predicted"/>
<dbReference type="GO" id="GO:0005975">
    <property type="term" value="P:carbohydrate metabolic process"/>
    <property type="evidence" value="ECO:0007669"/>
    <property type="project" value="InterPro"/>
</dbReference>
<dbReference type="InterPro" id="IPR011330">
    <property type="entry name" value="Glyco_hydro/deAcase_b/a-brl"/>
</dbReference>
<sequence length="273" mass="32564">MKIIISHDVDHINVTEHIFKDLILEKMFLRSMLGKIMGRISWKTCFRRMSMLFYKRMNRIEEVMMYDHQNKIPSTFFFGMSNGLGMSYSRQTAAEYIVKVVNNGFDVGVHGIEYMSQDKICDEHDAFKEVTGMTLFGVRNHYVRFDDETFYKMNRAGYLFDSTWFNKENIELKNPYKIGDMWEFPLHIMDVYVCEEGGLEDGMEKTYKIIDEADAMGIKYLTILFHDYQFDDVFAPDLKCWYMKTIEYCKRNKYEFISYRDAIKELDVESKLL</sequence>
<dbReference type="RefSeq" id="WP_149188926.1">
    <property type="nucleotide sequence ID" value="NZ_VTOZ01000010.1"/>
</dbReference>